<evidence type="ECO:0000313" key="2">
    <source>
        <dbReference type="Proteomes" id="UP000245368"/>
    </source>
</evidence>
<dbReference type="KEGG" id="dez:DKM44_01840"/>
<sequence>MSTMDNILVGEIQLREFPHDMFPPAWGEDDHLELSFPDIQLVVHGLPYFSLIEAFLEATGRRGDYPWIEGGIFHFWPEQFEDVQTHRGESLEDSCAEIDPVQCHYLYYGSGCGYTTALIRRYSLNGCTGLLIESSYCGDDNYWDEHDPARRFPVPPVFVPLSSWAKAANTRRPLFPASHVDSSLELDRLLGEDAVVLLQQVPNPLKPYILNQKKPEWYTQNRIYTLDEVEADVELYQGVDFSPMFELPNTIPEEWEG</sequence>
<proteinExistence type="predicted"/>
<reference evidence="1 2" key="1">
    <citation type="submission" date="2018-05" db="EMBL/GenBank/DDBJ databases">
        <title>Complete Genome Sequence of Deinococcus sp. strain 17bor-2.</title>
        <authorList>
            <person name="Srinivasan S."/>
        </authorList>
    </citation>
    <scope>NUCLEOTIDE SEQUENCE [LARGE SCALE GENOMIC DNA]</scope>
    <source>
        <strain evidence="1 2">17bor-2</strain>
    </source>
</reference>
<organism evidence="1 2">
    <name type="scientific">Deinococcus irradiatisoli</name>
    <dbReference type="NCBI Taxonomy" id="2202254"/>
    <lineage>
        <taxon>Bacteria</taxon>
        <taxon>Thermotogati</taxon>
        <taxon>Deinococcota</taxon>
        <taxon>Deinococci</taxon>
        <taxon>Deinococcales</taxon>
        <taxon>Deinococcaceae</taxon>
        <taxon>Deinococcus</taxon>
    </lineage>
</organism>
<name>A0A2Z3JAV3_9DEIO</name>
<dbReference type="EMBL" id="CP029494">
    <property type="protein sequence ID" value="AWN22135.1"/>
    <property type="molecule type" value="Genomic_DNA"/>
</dbReference>
<dbReference type="Proteomes" id="UP000245368">
    <property type="component" value="Chromosome"/>
</dbReference>
<protein>
    <submittedName>
        <fullName evidence="1">Uncharacterized protein</fullName>
    </submittedName>
</protein>
<keyword evidence="2" id="KW-1185">Reference proteome</keyword>
<dbReference type="AlphaFoldDB" id="A0A2Z3JAV3"/>
<gene>
    <name evidence="1" type="ORF">DKM44_01840</name>
</gene>
<evidence type="ECO:0000313" key="1">
    <source>
        <dbReference type="EMBL" id="AWN22135.1"/>
    </source>
</evidence>
<accession>A0A2Z3JAV3</accession>